<dbReference type="Gene3D" id="1.10.10.10">
    <property type="entry name" value="Winged helix-like DNA-binding domain superfamily/Winged helix DNA-binding domain"/>
    <property type="match status" value="1"/>
</dbReference>
<dbReference type="CDD" id="cd00090">
    <property type="entry name" value="HTH_ARSR"/>
    <property type="match status" value="1"/>
</dbReference>
<dbReference type="eggNOG" id="arCOG04889">
    <property type="taxonomic scope" value="Archaea"/>
</dbReference>
<keyword evidence="1 3" id="KW-0547">Nucleotide-binding</keyword>
<evidence type="ECO:0000313" key="7">
    <source>
        <dbReference type="Proteomes" id="UP000028194"/>
    </source>
</evidence>
<evidence type="ECO:0000256" key="1">
    <source>
        <dbReference type="ARBA" id="ARBA00022741"/>
    </source>
</evidence>
<dbReference type="Pfam" id="PF13597">
    <property type="entry name" value="NRDD"/>
    <property type="match status" value="1"/>
</dbReference>
<dbReference type="KEGG" id="nev:NTE_00109"/>
<reference evidence="6 7" key="1">
    <citation type="journal article" date="2014" name="PLoS ONE">
        <title>Genome Sequence of Candidatus Nitrososphaera evergladensis from Group I.1b Enriched from Everglades Soil Reveals Novel Genomic Features of the Ammonia-Oxidizing Archaea.</title>
        <authorList>
            <person name="Zhalnina K.V."/>
            <person name="Dias R."/>
            <person name="Leonard M.T."/>
            <person name="Dorr de Quadros P."/>
            <person name="Camargo F.A."/>
            <person name="Drew J.C."/>
            <person name="Farmerie W.G."/>
            <person name="Daroub S.H."/>
            <person name="Triplett E.W."/>
        </authorList>
    </citation>
    <scope>NUCLEOTIDE SEQUENCE [LARGE SCALE GENOMIC DNA]</scope>
    <source>
        <strain evidence="6 7">SR1</strain>
    </source>
</reference>
<dbReference type="InterPro" id="IPR011991">
    <property type="entry name" value="ArsR-like_HTH"/>
</dbReference>
<dbReference type="GO" id="GO:0031250">
    <property type="term" value="C:anaerobic ribonucleoside-triphosphate reductase complex"/>
    <property type="evidence" value="ECO:0007669"/>
    <property type="project" value="TreeGrafter"/>
</dbReference>
<dbReference type="SUPFAM" id="SSF51998">
    <property type="entry name" value="PFL-like glycyl radical enzymes"/>
    <property type="match status" value="1"/>
</dbReference>
<dbReference type="SMART" id="SM00418">
    <property type="entry name" value="HTH_ARSR"/>
    <property type="match status" value="1"/>
</dbReference>
<dbReference type="Pfam" id="PF03477">
    <property type="entry name" value="ATP-cone"/>
    <property type="match status" value="1"/>
</dbReference>
<dbReference type="GO" id="GO:0004748">
    <property type="term" value="F:ribonucleoside-diphosphate reductase activity, thioredoxin disulfide as acceptor"/>
    <property type="evidence" value="ECO:0007669"/>
    <property type="project" value="TreeGrafter"/>
</dbReference>
<dbReference type="InterPro" id="IPR012833">
    <property type="entry name" value="NrdD"/>
</dbReference>
<evidence type="ECO:0000256" key="3">
    <source>
        <dbReference type="PROSITE-ProRule" id="PRU00492"/>
    </source>
</evidence>
<dbReference type="EC" id="1.17.4.2" evidence="6"/>
<dbReference type="GeneID" id="41596051"/>
<proteinExistence type="predicted"/>
<dbReference type="STRING" id="1459636.NTE_00109"/>
<dbReference type="eggNOG" id="arCOG00734">
    <property type="taxonomic scope" value="Archaea"/>
</dbReference>
<protein>
    <submittedName>
        <fullName evidence="6">Oxygen-sensitive ribonucleoside-triphosphate reductase</fullName>
        <ecNumber evidence="6">1.17.4.2</ecNumber>
    </submittedName>
</protein>
<dbReference type="Pfam" id="PF24038">
    <property type="entry name" value="DUF7347"/>
    <property type="match status" value="1"/>
</dbReference>
<dbReference type="PROSITE" id="PS51161">
    <property type="entry name" value="ATP_CONE"/>
    <property type="match status" value="1"/>
</dbReference>
<evidence type="ECO:0000313" key="6">
    <source>
        <dbReference type="EMBL" id="AIF82191.1"/>
    </source>
</evidence>
<accession>A0A075ML93</accession>
<dbReference type="GO" id="GO:0003700">
    <property type="term" value="F:DNA-binding transcription factor activity"/>
    <property type="evidence" value="ECO:0007669"/>
    <property type="project" value="InterPro"/>
</dbReference>
<dbReference type="InterPro" id="IPR036388">
    <property type="entry name" value="WH-like_DNA-bd_sf"/>
</dbReference>
<evidence type="ECO:0000259" key="5">
    <source>
        <dbReference type="PROSITE" id="PS51161"/>
    </source>
</evidence>
<dbReference type="InterPro" id="IPR001845">
    <property type="entry name" value="HTH_ArsR_DNA-bd_dom"/>
</dbReference>
<dbReference type="AlphaFoldDB" id="A0A075ML93"/>
<dbReference type="HOGENOM" id="CLU_023341_0_0_2"/>
<dbReference type="GO" id="GO:0009265">
    <property type="term" value="P:2'-deoxyribonucleotide biosynthetic process"/>
    <property type="evidence" value="ECO:0007669"/>
    <property type="project" value="TreeGrafter"/>
</dbReference>
<organism evidence="6 7">
    <name type="scientific">Candidatus Nitrososphaera evergladensis SR1</name>
    <dbReference type="NCBI Taxonomy" id="1459636"/>
    <lineage>
        <taxon>Archaea</taxon>
        <taxon>Nitrososphaerota</taxon>
        <taxon>Nitrososphaeria</taxon>
        <taxon>Nitrososphaerales</taxon>
        <taxon>Nitrososphaeraceae</taxon>
        <taxon>Nitrososphaera</taxon>
    </lineage>
</organism>
<dbReference type="InterPro" id="IPR055771">
    <property type="entry name" value="DUF7347"/>
</dbReference>
<gene>
    <name evidence="6" type="ORF">NTE_00109</name>
</gene>
<dbReference type="EMBL" id="CP007174">
    <property type="protein sequence ID" value="AIF82191.1"/>
    <property type="molecule type" value="Genomic_DNA"/>
</dbReference>
<dbReference type="InterPro" id="IPR005144">
    <property type="entry name" value="ATP-cone_dom"/>
</dbReference>
<dbReference type="GO" id="GO:0006260">
    <property type="term" value="P:DNA replication"/>
    <property type="evidence" value="ECO:0007669"/>
    <property type="project" value="InterPro"/>
</dbReference>
<dbReference type="Proteomes" id="UP000028194">
    <property type="component" value="Chromosome"/>
</dbReference>
<dbReference type="SUPFAM" id="SSF46785">
    <property type="entry name" value="Winged helix' DNA-binding domain"/>
    <property type="match status" value="1"/>
</dbReference>
<evidence type="ECO:0000256" key="4">
    <source>
        <dbReference type="SAM" id="MobiDB-lite"/>
    </source>
</evidence>
<keyword evidence="2 3" id="KW-0067">ATP-binding</keyword>
<feature type="region of interest" description="Disordered" evidence="4">
    <location>
        <begin position="1"/>
        <end position="20"/>
    </location>
</feature>
<dbReference type="PANTHER" id="PTHR21075">
    <property type="entry name" value="ANAEROBIC RIBONUCLEOSIDE-TRIPHOSPHATE REDUCTASE"/>
    <property type="match status" value="1"/>
</dbReference>
<dbReference type="Gene3D" id="3.20.70.20">
    <property type="match status" value="1"/>
</dbReference>
<keyword evidence="6" id="KW-0560">Oxidoreductase</keyword>
<evidence type="ECO:0000256" key="2">
    <source>
        <dbReference type="ARBA" id="ARBA00022840"/>
    </source>
</evidence>
<keyword evidence="7" id="KW-1185">Reference proteome</keyword>
<dbReference type="OrthoDB" id="139164at2157"/>
<dbReference type="InterPro" id="IPR036390">
    <property type="entry name" value="WH_DNA-bd_sf"/>
</dbReference>
<feature type="domain" description="ATP-cone" evidence="5">
    <location>
        <begin position="122"/>
        <end position="212"/>
    </location>
</feature>
<sequence>METEPSFDYSQLQQRESRKGGVLESASKRVRMIFSVMASPNRIDILRILNTKGPLTYSELKALAGFKSKKESGKFAYHLRKLLRQLLVALNKAERRYTITNLGKLVLSLARQIEERSIIESGKMYVRTGRQTIEEFNSHKIIQSLVREANLPLEQAHKITEEVENKIYKFQTAYLTSSLIRETVNSVLIEHGHEEYRNKLARIGLPPSDISEMLSSEDATRSGAAGVMAKTAGSVFSEYLIFNTLPKDIADMHLAGEIHIAQPGAWGLLPDTLFVDLSDMEDGSLDLACRHPAVARFASIKTADDMLAALPVLIALLLREASAEVVLEGIAPPLAKAKDTDDLAAKFARALVSSSAAAAGAGQQQQQPLATLVVPAGDTAADAKQLNALLDGYRRYVDATPVPRVGLAITHGGKLKDSIDHITAAVRSGGIITIGSNDNNNNTARSSSGIRKTMAATNGKGSSSSAAMSLQALSINLPRLAYESNKDETYFRAKLALAIKPSLAAMAMRKKAVMDNARRGLLPAFSAATHSMQHATSSIVINLTGAHESVFSILGHDEANSGVEVMQKVLKTAVDVAAAQGKQLGEDSCGVAMIADDSGTRFAALDSEKYGKVSLLQSQNTTSYSQGMTLNGKELDKKQQLAAECSAIDKILNGGLAATVDVTDLGAGEAKSAIEAAAAELAFFRPRAWLAVCATCGKKYKMSADRCESCKSPHRLLTTA</sequence>
<dbReference type="GO" id="GO:0008998">
    <property type="term" value="F:ribonucleoside-triphosphate reductase (thioredoxin) activity"/>
    <property type="evidence" value="ECO:0007669"/>
    <property type="project" value="UniProtKB-EC"/>
</dbReference>
<dbReference type="RefSeq" id="WP_148699236.1">
    <property type="nucleotide sequence ID" value="NZ_CP007174.1"/>
</dbReference>
<name>A0A075ML93_9ARCH</name>
<dbReference type="GO" id="GO:0005524">
    <property type="term" value="F:ATP binding"/>
    <property type="evidence" value="ECO:0007669"/>
    <property type="project" value="UniProtKB-UniRule"/>
</dbReference>
<dbReference type="PANTHER" id="PTHR21075:SF0">
    <property type="entry name" value="ANAEROBIC RIBONUCLEOSIDE-TRIPHOSPHATE REDUCTASE"/>
    <property type="match status" value="1"/>
</dbReference>